<sequence length="280" mass="31721">MHGVIRFLDTEILPASAPEGFPKVIKSGINEEGQHPKSPPITGPDGIATLLYRVGYPEALEKLLDTENTKQFDLRVHTGIKWLQDVYVQRRGNHIEIGFIDTTTGELAHHGVRYIIQRDPAQRVGKWVPHSTSDLGSPWGGTQIWVRGQGAAVTKSIWYNKLYEAETIDISWSGMTASDKDKLASFMEGRRIRLAETRARASAMYEERKAQIDDQFDGDQIKQAYHRHQMSCRADCGEMNPKLQCSKCKFTRYCSPACQADDWKYHKTYCGTEKPVSSWA</sequence>
<evidence type="ECO:0000313" key="7">
    <source>
        <dbReference type="Proteomes" id="UP000017559"/>
    </source>
</evidence>
<keyword evidence="7" id="KW-1185">Reference proteome</keyword>
<comment type="caution">
    <text evidence="6">The sequence shown here is derived from an EMBL/GenBank/DDBJ whole genome shotgun (WGS) entry which is preliminary data.</text>
</comment>
<dbReference type="EMBL" id="AWSO01000781">
    <property type="protein sequence ID" value="ESK87461.1"/>
    <property type="molecule type" value="Genomic_DNA"/>
</dbReference>
<dbReference type="Proteomes" id="UP000017559">
    <property type="component" value="Unassembled WGS sequence"/>
</dbReference>
<evidence type="ECO:0000313" key="6">
    <source>
        <dbReference type="EMBL" id="ESK87461.1"/>
    </source>
</evidence>
<keyword evidence="1" id="KW-0479">Metal-binding</keyword>
<accession>V2X3U6</accession>
<protein>
    <submittedName>
        <fullName evidence="6">Ankyrin repeat and mynd domain containing 2</fullName>
    </submittedName>
</protein>
<evidence type="ECO:0000256" key="3">
    <source>
        <dbReference type="ARBA" id="ARBA00022833"/>
    </source>
</evidence>
<keyword evidence="2 4" id="KW-0863">Zinc-finger</keyword>
<dbReference type="SUPFAM" id="SSF144232">
    <property type="entry name" value="HIT/MYND zinc finger-like"/>
    <property type="match status" value="1"/>
</dbReference>
<organism evidence="6 7">
    <name type="scientific">Moniliophthora roreri (strain MCA 2997)</name>
    <name type="common">Cocoa frosty pod rot fungus</name>
    <name type="synonym">Crinipellis roreri</name>
    <dbReference type="NCBI Taxonomy" id="1381753"/>
    <lineage>
        <taxon>Eukaryota</taxon>
        <taxon>Fungi</taxon>
        <taxon>Dikarya</taxon>
        <taxon>Basidiomycota</taxon>
        <taxon>Agaricomycotina</taxon>
        <taxon>Agaricomycetes</taxon>
        <taxon>Agaricomycetidae</taxon>
        <taxon>Agaricales</taxon>
        <taxon>Marasmiineae</taxon>
        <taxon>Marasmiaceae</taxon>
        <taxon>Moniliophthora</taxon>
    </lineage>
</organism>
<reference evidence="6 7" key="1">
    <citation type="journal article" date="2014" name="BMC Genomics">
        <title>Genome and secretome analysis of the hemibiotrophic fungal pathogen, Moniliophthora roreri, which causes frosty pod rot disease of cacao: mechanisms of the biotrophic and necrotrophic phases.</title>
        <authorList>
            <person name="Meinhardt L.W."/>
            <person name="Costa G.G.L."/>
            <person name="Thomazella D.P.T."/>
            <person name="Teixeira P.J.P.L."/>
            <person name="Carazzolle M.F."/>
            <person name="Schuster S.C."/>
            <person name="Carlson J.E."/>
            <person name="Guiltinan M.J."/>
            <person name="Mieczkowski P."/>
            <person name="Farmer A."/>
            <person name="Ramaraj T."/>
            <person name="Crozier J."/>
            <person name="Davis R.E."/>
            <person name="Shao J."/>
            <person name="Melnick R.L."/>
            <person name="Pereira G.A.G."/>
            <person name="Bailey B.A."/>
        </authorList>
    </citation>
    <scope>NUCLEOTIDE SEQUENCE [LARGE SCALE GENOMIC DNA]</scope>
    <source>
        <strain evidence="6 7">MCA 2997</strain>
    </source>
</reference>
<evidence type="ECO:0000256" key="2">
    <source>
        <dbReference type="ARBA" id="ARBA00022771"/>
    </source>
</evidence>
<evidence type="ECO:0000256" key="4">
    <source>
        <dbReference type="PROSITE-ProRule" id="PRU00134"/>
    </source>
</evidence>
<gene>
    <name evidence="6" type="ORF">Moror_11609</name>
</gene>
<evidence type="ECO:0000256" key="1">
    <source>
        <dbReference type="ARBA" id="ARBA00022723"/>
    </source>
</evidence>
<dbReference type="PROSITE" id="PS50865">
    <property type="entry name" value="ZF_MYND_2"/>
    <property type="match status" value="1"/>
</dbReference>
<dbReference type="HOGENOM" id="CLU_994296_0_0_1"/>
<dbReference type="InterPro" id="IPR002893">
    <property type="entry name" value="Znf_MYND"/>
</dbReference>
<evidence type="ECO:0000259" key="5">
    <source>
        <dbReference type="PROSITE" id="PS50865"/>
    </source>
</evidence>
<dbReference type="GO" id="GO:0008270">
    <property type="term" value="F:zinc ion binding"/>
    <property type="evidence" value="ECO:0007669"/>
    <property type="project" value="UniProtKB-KW"/>
</dbReference>
<keyword evidence="3" id="KW-0862">Zinc</keyword>
<name>V2X3U6_MONRO</name>
<dbReference type="Pfam" id="PF01753">
    <property type="entry name" value="zf-MYND"/>
    <property type="match status" value="1"/>
</dbReference>
<dbReference type="OrthoDB" id="9922773at2759"/>
<dbReference type="AlphaFoldDB" id="V2X3U6"/>
<proteinExistence type="predicted"/>
<dbReference type="Gene3D" id="6.10.140.2220">
    <property type="match status" value="1"/>
</dbReference>
<feature type="domain" description="MYND-type" evidence="5">
    <location>
        <begin position="233"/>
        <end position="270"/>
    </location>
</feature>
<dbReference type="KEGG" id="mrr:Moror_11609"/>